<dbReference type="STRING" id="55802.TBCH5v1_0864"/>
<name>A0A0S1XAK6_THEBA</name>
<keyword evidence="2 7" id="KW-0813">Transport</keyword>
<dbReference type="CDD" id="cd06261">
    <property type="entry name" value="TM_PBP2"/>
    <property type="match status" value="1"/>
</dbReference>
<evidence type="ECO:0000259" key="8">
    <source>
        <dbReference type="PROSITE" id="PS50928"/>
    </source>
</evidence>
<comment type="subcellular location">
    <subcellularLocation>
        <location evidence="1 7">Cell membrane</location>
        <topology evidence="1 7">Multi-pass membrane protein</topology>
    </subcellularLocation>
</comment>
<dbReference type="InterPro" id="IPR050366">
    <property type="entry name" value="BP-dependent_transpt_permease"/>
</dbReference>
<evidence type="ECO:0000256" key="6">
    <source>
        <dbReference type="ARBA" id="ARBA00023136"/>
    </source>
</evidence>
<feature type="transmembrane region" description="Helical" evidence="7">
    <location>
        <begin position="285"/>
        <end position="304"/>
    </location>
</feature>
<protein>
    <recommendedName>
        <fullName evidence="8">ABC transmembrane type-1 domain-containing protein</fullName>
    </recommendedName>
</protein>
<dbReference type="InterPro" id="IPR000515">
    <property type="entry name" value="MetI-like"/>
</dbReference>
<dbReference type="PROSITE" id="PS50928">
    <property type="entry name" value="ABC_TM1"/>
    <property type="match status" value="1"/>
</dbReference>
<evidence type="ECO:0000313" key="9">
    <source>
        <dbReference type="EMBL" id="ALM74817.1"/>
    </source>
</evidence>
<dbReference type="RefSeq" id="WP_056933628.1">
    <property type="nucleotide sequence ID" value="NZ_CP013050.1"/>
</dbReference>
<accession>A0A0S1XAK6</accession>
<evidence type="ECO:0000313" key="10">
    <source>
        <dbReference type="Proteomes" id="UP000066042"/>
    </source>
</evidence>
<feature type="transmembrane region" description="Helical" evidence="7">
    <location>
        <begin position="354"/>
        <end position="377"/>
    </location>
</feature>
<keyword evidence="3" id="KW-1003">Cell membrane</keyword>
<evidence type="ECO:0000256" key="7">
    <source>
        <dbReference type="RuleBase" id="RU363032"/>
    </source>
</evidence>
<keyword evidence="6 7" id="KW-0472">Membrane</keyword>
<dbReference type="PATRIC" id="fig|55802.8.peg.862"/>
<dbReference type="GeneID" id="26136140"/>
<evidence type="ECO:0000256" key="1">
    <source>
        <dbReference type="ARBA" id="ARBA00004651"/>
    </source>
</evidence>
<dbReference type="GO" id="GO:0005886">
    <property type="term" value="C:plasma membrane"/>
    <property type="evidence" value="ECO:0007669"/>
    <property type="project" value="UniProtKB-SubCell"/>
</dbReference>
<evidence type="ECO:0000256" key="2">
    <source>
        <dbReference type="ARBA" id="ARBA00022448"/>
    </source>
</evidence>
<reference evidence="9 10" key="1">
    <citation type="journal article" date="2016" name="Genome Announc.">
        <title>Complete genome sequence of the hyperthermophilic and piezophilic archaeon Thermococcus barophilus Ch5, capable of growth at the expense of hydrogenogenesis from carbon monoxide and formate.</title>
        <authorList>
            <person name="Oger P."/>
            <person name="Sokolova T.G."/>
            <person name="Kozhevnikova D.A."/>
            <person name="Taranov E.A."/>
            <person name="Vannier P."/>
            <person name="Lee H.S."/>
            <person name="Kwon K.K."/>
            <person name="Kang S.G."/>
            <person name="Lee J.H."/>
            <person name="Bonch-Osmolovskaya E.A."/>
            <person name="Lebedinsky A.V."/>
        </authorList>
    </citation>
    <scope>NUCLEOTIDE SEQUENCE [LARGE SCALE GENOMIC DNA]</scope>
    <source>
        <strain evidence="10">Ch5</strain>
    </source>
</reference>
<organism evidence="9 10">
    <name type="scientific">Thermococcus barophilus</name>
    <dbReference type="NCBI Taxonomy" id="55802"/>
    <lineage>
        <taxon>Archaea</taxon>
        <taxon>Methanobacteriati</taxon>
        <taxon>Methanobacteriota</taxon>
        <taxon>Thermococci</taxon>
        <taxon>Thermococcales</taxon>
        <taxon>Thermococcaceae</taxon>
        <taxon>Thermococcus</taxon>
    </lineage>
</organism>
<dbReference type="Proteomes" id="UP000066042">
    <property type="component" value="Chromosome"/>
</dbReference>
<keyword evidence="5 7" id="KW-1133">Transmembrane helix</keyword>
<sequence length="420" mass="47256">MRRRQKIGTAILALFTIFVIASYFSVPKEELDNWENVVYWINYPKRAKPVWLGGISTVKLTPELNWSSQGYSSYVYTYEHKYDEKPNDIAVIISHPALHVIDVKRPDGILVNVYDGMLFQNITLNTNDRTALSIFRALRERFNLTDADLGTKTPTELLFSADSNFDTLKGTYTFRVLCNCSAPPEVIVYGTSYGLLGTDSYGRDIWAGFVKGMVNTLYLALFTTFMIIALGLMLGLISGYFRNLFSSIVTFFLEVLTALPILPILVVLTWVMSRQGIGARVEVNPVKFMLLVSILLVGKFAKTIRIMTIQEKSREHVTASISLGASGFHVIRRHILPVISEYSVRYFTFLMPRIVALISIFGFFGLIPGVNWGSFVVEALQQGALYGGYWWWVLSPGFAMAFLSLGFALIMSIDKPLTLS</sequence>
<evidence type="ECO:0000256" key="3">
    <source>
        <dbReference type="ARBA" id="ARBA00022475"/>
    </source>
</evidence>
<dbReference type="GO" id="GO:0055085">
    <property type="term" value="P:transmembrane transport"/>
    <property type="evidence" value="ECO:0007669"/>
    <property type="project" value="InterPro"/>
</dbReference>
<evidence type="ECO:0000256" key="4">
    <source>
        <dbReference type="ARBA" id="ARBA00022692"/>
    </source>
</evidence>
<gene>
    <name evidence="9" type="ORF">TBCH5v1_0864</name>
</gene>
<keyword evidence="4 7" id="KW-0812">Transmembrane</keyword>
<dbReference type="EMBL" id="CP013050">
    <property type="protein sequence ID" value="ALM74817.1"/>
    <property type="molecule type" value="Genomic_DNA"/>
</dbReference>
<feature type="transmembrane region" description="Helical" evidence="7">
    <location>
        <begin position="248"/>
        <end position="273"/>
    </location>
</feature>
<dbReference type="PANTHER" id="PTHR43386">
    <property type="entry name" value="OLIGOPEPTIDE TRANSPORT SYSTEM PERMEASE PROTEIN APPC"/>
    <property type="match status" value="1"/>
</dbReference>
<feature type="transmembrane region" description="Helical" evidence="7">
    <location>
        <begin position="389"/>
        <end position="410"/>
    </location>
</feature>
<evidence type="ECO:0000256" key="5">
    <source>
        <dbReference type="ARBA" id="ARBA00022989"/>
    </source>
</evidence>
<dbReference type="PANTHER" id="PTHR43386:SF1">
    <property type="entry name" value="D,D-DIPEPTIDE TRANSPORT SYSTEM PERMEASE PROTEIN DDPC-RELATED"/>
    <property type="match status" value="1"/>
</dbReference>
<feature type="domain" description="ABC transmembrane type-1" evidence="8">
    <location>
        <begin position="213"/>
        <end position="411"/>
    </location>
</feature>
<comment type="similarity">
    <text evidence="7">Belongs to the binding-protein-dependent transport system permease family.</text>
</comment>
<dbReference type="Gene3D" id="1.10.3720.10">
    <property type="entry name" value="MetI-like"/>
    <property type="match status" value="1"/>
</dbReference>
<dbReference type="AlphaFoldDB" id="A0A0S1XAK6"/>
<feature type="transmembrane region" description="Helical" evidence="7">
    <location>
        <begin position="7"/>
        <end position="26"/>
    </location>
</feature>
<dbReference type="InterPro" id="IPR035906">
    <property type="entry name" value="MetI-like_sf"/>
</dbReference>
<dbReference type="SUPFAM" id="SSF161098">
    <property type="entry name" value="MetI-like"/>
    <property type="match status" value="1"/>
</dbReference>
<feature type="transmembrane region" description="Helical" evidence="7">
    <location>
        <begin position="217"/>
        <end position="241"/>
    </location>
</feature>
<proteinExistence type="inferred from homology"/>
<dbReference type="Pfam" id="PF00528">
    <property type="entry name" value="BPD_transp_1"/>
    <property type="match status" value="1"/>
</dbReference>